<dbReference type="AlphaFoldDB" id="A0A9Q1KMG6"/>
<evidence type="ECO:0000313" key="2">
    <source>
        <dbReference type="Proteomes" id="UP001153076"/>
    </source>
</evidence>
<name>A0A9Q1KMG6_9CARY</name>
<organism evidence="1 2">
    <name type="scientific">Carnegiea gigantea</name>
    <dbReference type="NCBI Taxonomy" id="171969"/>
    <lineage>
        <taxon>Eukaryota</taxon>
        <taxon>Viridiplantae</taxon>
        <taxon>Streptophyta</taxon>
        <taxon>Embryophyta</taxon>
        <taxon>Tracheophyta</taxon>
        <taxon>Spermatophyta</taxon>
        <taxon>Magnoliopsida</taxon>
        <taxon>eudicotyledons</taxon>
        <taxon>Gunneridae</taxon>
        <taxon>Pentapetalae</taxon>
        <taxon>Caryophyllales</taxon>
        <taxon>Cactineae</taxon>
        <taxon>Cactaceae</taxon>
        <taxon>Cactoideae</taxon>
        <taxon>Echinocereeae</taxon>
        <taxon>Carnegiea</taxon>
    </lineage>
</organism>
<protein>
    <submittedName>
        <fullName evidence="1">Uncharacterized protein</fullName>
    </submittedName>
</protein>
<gene>
    <name evidence="1" type="ORF">Cgig2_030452</name>
</gene>
<reference evidence="1" key="1">
    <citation type="submission" date="2022-04" db="EMBL/GenBank/DDBJ databases">
        <title>Carnegiea gigantea Genome sequencing and assembly v2.</title>
        <authorList>
            <person name="Copetti D."/>
            <person name="Sanderson M.J."/>
            <person name="Burquez A."/>
            <person name="Wojciechowski M.F."/>
        </authorList>
    </citation>
    <scope>NUCLEOTIDE SEQUENCE</scope>
    <source>
        <strain evidence="1">SGP5-SGP5p</strain>
        <tissue evidence="1">Aerial part</tissue>
    </source>
</reference>
<proteinExistence type="predicted"/>
<sequence>MRNQSDHAPILISTVAFSPPNGGPKPFSFQAAYYVAQCWEPNDMSDALRKLANQLSNWNRKVFGNLPHLGTDRRYIKADERIEDGGPRYLLNLEMKAGSNTERKPRLVAWATVTKPVLEGGLGIRPIRGLNWVSMATLGWRMIQEPDSLWARILKHKCCKGNQNLNTFKPGRNPSNAWKGICESKWILDKGIMHSIRNGHRTLF</sequence>
<evidence type="ECO:0000313" key="1">
    <source>
        <dbReference type="EMBL" id="KAJ8447221.1"/>
    </source>
</evidence>
<dbReference type="OrthoDB" id="1938246at2759"/>
<dbReference type="EMBL" id="JAKOGI010000040">
    <property type="protein sequence ID" value="KAJ8447221.1"/>
    <property type="molecule type" value="Genomic_DNA"/>
</dbReference>
<comment type="caution">
    <text evidence="1">The sequence shown here is derived from an EMBL/GenBank/DDBJ whole genome shotgun (WGS) entry which is preliminary data.</text>
</comment>
<keyword evidence="2" id="KW-1185">Reference proteome</keyword>
<dbReference type="Proteomes" id="UP001153076">
    <property type="component" value="Unassembled WGS sequence"/>
</dbReference>
<accession>A0A9Q1KMG6</accession>